<dbReference type="InterPro" id="IPR051814">
    <property type="entry name" value="NAD(P)H-dep_FMN_reductase"/>
</dbReference>
<reference evidence="5" key="1">
    <citation type="submission" date="2024-05" db="EMBL/GenBank/DDBJ databases">
        <authorList>
            <person name="Cai S.Y."/>
            <person name="Jin L.M."/>
            <person name="Li H.R."/>
        </authorList>
    </citation>
    <scope>NUCLEOTIDE SEQUENCE</scope>
    <source>
        <strain evidence="5">A5-74</strain>
    </source>
</reference>
<keyword evidence="1" id="KW-0285">Flavoprotein</keyword>
<dbReference type="PROSITE" id="PS51186">
    <property type="entry name" value="GNAT"/>
    <property type="match status" value="1"/>
</dbReference>
<keyword evidence="3 5" id="KW-0560">Oxidoreductase</keyword>
<proteinExistence type="predicted"/>
<dbReference type="Pfam" id="PF00583">
    <property type="entry name" value="Acetyltransf_1"/>
    <property type="match status" value="1"/>
</dbReference>
<dbReference type="InterPro" id="IPR020048">
    <property type="entry name" value="NADPH-dep_FMN_reduc_SsuE"/>
</dbReference>
<sequence>MSRILVISGSPSAVSRTDGVLSHLVRRFQVGGHEVQQVRLRDLPAGPLLAADVTRPEIAAAVRAVDAADAIVIGSPVFKAAYSGLLKSFLDLLPQFAFRGKSVLPIVTGGSPAHVLAVDYALRPVLASMGPEHIGQGWFVLSEHVQLFPGGGVLLDAKASAPLFEVTDAFLGHLARSTGVPAPVAPTVIDHDRLEVSRVSHPDPLLDPLLADLKVEYGTRYGMDNPNTLLVEVPQSDFDPANRGGFVVLTIDGQPVAGGAIRRKDDETAEVKRVWTSNRHRRQGLARRVMAELELLAVDLGYGRIYLTTGPRQPEARDLYLASGYAPQFDVQADPESIGPLPFVKALQIGGTLPNPVPAVDSVDTVLTGVVR</sequence>
<dbReference type="PANTHER" id="PTHR43408">
    <property type="entry name" value="FMN REDUCTASE (NADPH)"/>
    <property type="match status" value="1"/>
</dbReference>
<dbReference type="EMBL" id="CP159218">
    <property type="protein sequence ID" value="XCG65350.1"/>
    <property type="molecule type" value="Genomic_DNA"/>
</dbReference>
<dbReference type="InterPro" id="IPR000182">
    <property type="entry name" value="GNAT_dom"/>
</dbReference>
<dbReference type="Gene3D" id="3.40.630.30">
    <property type="match status" value="1"/>
</dbReference>
<protein>
    <submittedName>
        <fullName evidence="5">NADPH-dependent FMN reductase</fullName>
        <ecNumber evidence="5">1.5.1.38</ecNumber>
    </submittedName>
</protein>
<dbReference type="Gene3D" id="3.40.50.360">
    <property type="match status" value="1"/>
</dbReference>
<dbReference type="InterPro" id="IPR016181">
    <property type="entry name" value="Acyl_CoA_acyltransferase"/>
</dbReference>
<dbReference type="SUPFAM" id="SSF52218">
    <property type="entry name" value="Flavoproteins"/>
    <property type="match status" value="1"/>
</dbReference>
<dbReference type="CDD" id="cd04301">
    <property type="entry name" value="NAT_SF"/>
    <property type="match status" value="1"/>
</dbReference>
<gene>
    <name evidence="5" type="primary">ssuE</name>
    <name evidence="5" type="ORF">ABLG96_08715</name>
</gene>
<dbReference type="GO" id="GO:0052873">
    <property type="term" value="F:FMN reductase (NADPH) activity"/>
    <property type="evidence" value="ECO:0007669"/>
    <property type="project" value="UniProtKB-EC"/>
</dbReference>
<evidence type="ECO:0000313" key="5">
    <source>
        <dbReference type="EMBL" id="XCG65350.1"/>
    </source>
</evidence>
<dbReference type="PANTHER" id="PTHR43408:SF1">
    <property type="entry name" value="FMN REDUCTASE (NADPH)"/>
    <property type="match status" value="1"/>
</dbReference>
<keyword evidence="2" id="KW-0288">FMN</keyword>
<accession>A0AAU8DV69</accession>
<evidence type="ECO:0000259" key="4">
    <source>
        <dbReference type="PROSITE" id="PS51186"/>
    </source>
</evidence>
<dbReference type="AlphaFoldDB" id="A0AAU8DV69"/>
<evidence type="ECO:0000256" key="3">
    <source>
        <dbReference type="ARBA" id="ARBA00023002"/>
    </source>
</evidence>
<evidence type="ECO:0000256" key="1">
    <source>
        <dbReference type="ARBA" id="ARBA00022630"/>
    </source>
</evidence>
<dbReference type="GO" id="GO:0016747">
    <property type="term" value="F:acyltransferase activity, transferring groups other than amino-acyl groups"/>
    <property type="evidence" value="ECO:0007669"/>
    <property type="project" value="InterPro"/>
</dbReference>
<dbReference type="SUPFAM" id="SSF55729">
    <property type="entry name" value="Acyl-CoA N-acyltransferases (Nat)"/>
    <property type="match status" value="1"/>
</dbReference>
<organism evidence="5">
    <name type="scientific">Nakamurella sp. A5-74</name>
    <dbReference type="NCBI Taxonomy" id="3158264"/>
    <lineage>
        <taxon>Bacteria</taxon>
        <taxon>Bacillati</taxon>
        <taxon>Actinomycetota</taxon>
        <taxon>Actinomycetes</taxon>
        <taxon>Nakamurellales</taxon>
        <taxon>Nakamurellaceae</taxon>
        <taxon>Nakamurella</taxon>
    </lineage>
</organism>
<feature type="domain" description="N-acetyltransferase" evidence="4">
    <location>
        <begin position="194"/>
        <end position="348"/>
    </location>
</feature>
<evidence type="ECO:0000256" key="2">
    <source>
        <dbReference type="ARBA" id="ARBA00022643"/>
    </source>
</evidence>
<name>A0AAU8DV69_9ACTN</name>
<dbReference type="NCBIfam" id="TIGR03567">
    <property type="entry name" value="FMN_reduc_SsuE"/>
    <property type="match status" value="1"/>
</dbReference>
<dbReference type="InterPro" id="IPR005025">
    <property type="entry name" value="FMN_Rdtase-like_dom"/>
</dbReference>
<dbReference type="RefSeq" id="WP_353650955.1">
    <property type="nucleotide sequence ID" value="NZ_CP159218.1"/>
</dbReference>
<dbReference type="GO" id="GO:0046306">
    <property type="term" value="P:alkanesulfonate catabolic process"/>
    <property type="evidence" value="ECO:0007669"/>
    <property type="project" value="InterPro"/>
</dbReference>
<dbReference type="EC" id="1.5.1.38" evidence="5"/>
<dbReference type="Pfam" id="PF03358">
    <property type="entry name" value="FMN_red"/>
    <property type="match status" value="1"/>
</dbReference>
<dbReference type="InterPro" id="IPR029039">
    <property type="entry name" value="Flavoprotein-like_sf"/>
</dbReference>